<feature type="transmembrane region" description="Helical" evidence="1">
    <location>
        <begin position="45"/>
        <end position="69"/>
    </location>
</feature>
<keyword evidence="1" id="KW-0812">Transmembrane</keyword>
<keyword evidence="4" id="KW-1185">Reference proteome</keyword>
<dbReference type="Gene3D" id="3.30.700.10">
    <property type="entry name" value="Glycoprotein, Type 4 Pilin"/>
    <property type="match status" value="1"/>
</dbReference>
<dbReference type="Pfam" id="PF07596">
    <property type="entry name" value="SBP_bac_10"/>
    <property type="match status" value="1"/>
</dbReference>
<dbReference type="PANTHER" id="PTHR30093:SF2">
    <property type="entry name" value="TYPE II SECRETION SYSTEM PROTEIN H"/>
    <property type="match status" value="1"/>
</dbReference>
<comment type="caution">
    <text evidence="3">The sequence shown here is derived from an EMBL/GenBank/DDBJ whole genome shotgun (WGS) entry which is preliminary data.</text>
</comment>
<evidence type="ECO:0000259" key="2">
    <source>
        <dbReference type="Pfam" id="PF07596"/>
    </source>
</evidence>
<dbReference type="NCBIfam" id="TIGR04294">
    <property type="entry name" value="pre_pil_HX9DG"/>
    <property type="match status" value="1"/>
</dbReference>
<dbReference type="PANTHER" id="PTHR30093">
    <property type="entry name" value="GENERAL SECRETION PATHWAY PROTEIN G"/>
    <property type="match status" value="1"/>
</dbReference>
<accession>A0ABS8NFC6</accession>
<dbReference type="EMBL" id="JAJKFW010000016">
    <property type="protein sequence ID" value="MCC9642129.1"/>
    <property type="molecule type" value="Genomic_DNA"/>
</dbReference>
<keyword evidence="1" id="KW-1133">Transmembrane helix</keyword>
<proteinExistence type="predicted"/>
<feature type="domain" description="DUF1559" evidence="2">
    <location>
        <begin position="70"/>
        <end position="329"/>
    </location>
</feature>
<name>A0ABS8NFC6_9BACT</name>
<reference evidence="3" key="1">
    <citation type="submission" date="2021-11" db="EMBL/GenBank/DDBJ databases">
        <title>Genome sequence.</title>
        <authorList>
            <person name="Sun Q."/>
        </authorList>
    </citation>
    <scope>NUCLEOTIDE SEQUENCE</scope>
    <source>
        <strain evidence="3">JC740</strain>
    </source>
</reference>
<dbReference type="InterPro" id="IPR045584">
    <property type="entry name" value="Pilin-like"/>
</dbReference>
<dbReference type="InterPro" id="IPR012902">
    <property type="entry name" value="N_methyl_site"/>
</dbReference>
<dbReference type="NCBIfam" id="TIGR02532">
    <property type="entry name" value="IV_pilin_GFxxxE"/>
    <property type="match status" value="1"/>
</dbReference>
<keyword evidence="1" id="KW-0472">Membrane</keyword>
<dbReference type="Proteomes" id="UP001430306">
    <property type="component" value="Unassembled WGS sequence"/>
</dbReference>
<evidence type="ECO:0000256" key="1">
    <source>
        <dbReference type="SAM" id="Phobius"/>
    </source>
</evidence>
<dbReference type="SUPFAM" id="SSF54523">
    <property type="entry name" value="Pili subunits"/>
    <property type="match status" value="1"/>
</dbReference>
<gene>
    <name evidence="3" type="ORF">LOC71_07575</name>
</gene>
<sequence>MNSLTVAIYPHNLLEKRMTLLTTPRCRLTSSRRPEISRSTVARNAFTLVELLVVIAIIGVLVGLLLPAVQSAREAARRMQCSNNMKQIGLGLHVYHDTFRVFPYGWDQRGMTWSGHILPQIEQSALYQTLIFQESGLGNWGADDGPNEEACETVIPTYRCPSMALPLHMDYNGIPQRVPGSYRGVAGTLATSDDTSTALPDTISMESLDQDGIFYACSKTKFRDILDGTSNTIMVGESYNNPKFVKDGQGMDYWYIGAPQTDPCRCDGGTGGTEFSEVAGVTITPVNAVIRAPLMSGHLMELSFGSYHIGGAHFLRCDGSVSFLTESLAEDVYDALGSRNGGEIIEEL</sequence>
<organism evidence="3 4">
    <name type="scientific">Rhodopirellula halodulae</name>
    <dbReference type="NCBI Taxonomy" id="2894198"/>
    <lineage>
        <taxon>Bacteria</taxon>
        <taxon>Pseudomonadati</taxon>
        <taxon>Planctomycetota</taxon>
        <taxon>Planctomycetia</taxon>
        <taxon>Pirellulales</taxon>
        <taxon>Pirellulaceae</taxon>
        <taxon>Rhodopirellula</taxon>
    </lineage>
</organism>
<dbReference type="InterPro" id="IPR027558">
    <property type="entry name" value="Pre_pil_HX9DG_C"/>
</dbReference>
<protein>
    <submittedName>
        <fullName evidence="3">DUF1559 domain-containing protein</fullName>
    </submittedName>
</protein>
<evidence type="ECO:0000313" key="4">
    <source>
        <dbReference type="Proteomes" id="UP001430306"/>
    </source>
</evidence>
<evidence type="ECO:0000313" key="3">
    <source>
        <dbReference type="EMBL" id="MCC9642129.1"/>
    </source>
</evidence>
<dbReference type="InterPro" id="IPR011453">
    <property type="entry name" value="DUF1559"/>
</dbReference>
<dbReference type="Pfam" id="PF07963">
    <property type="entry name" value="N_methyl"/>
    <property type="match status" value="1"/>
</dbReference>